<feature type="transmembrane region" description="Helical" evidence="8">
    <location>
        <begin position="32"/>
        <end position="61"/>
    </location>
</feature>
<sequence>MQFLSPLYAIFLLCVIGVYWSARSTWLRSWLIFLASLVFYASLQAQYIPLLLVATVINYWLGRAMGVPPDWRIEDWQFAQADWNQRRLRVLCAGIFLNVLLLVGFKYVPFVFGTIGEILDIPTIQQTANWTDIHLIAPFGLSFFCFECIAYLVDVYRGAPAAQGFLDFAAYKLFFAKLISGPITRYHPFVGQIQAVQAPQMPQITEGLWLIACGAIKKGLVADRLNVLVNLSFDNIQRAGSADLWLAIIAYGFQLYLDFSGYVDVARGSALLLGIKLPENFNFPYLTTSLADFWRRWHMTLGDWLRNYLYFPLGGSRRGLFRTCLNLLIVMTIAGIWHGAAWGFLAWGVIHGIGLAIHRLNVAIAKQFTWISAAWSSLPGMLVAWALTQSLVFISWIFFRLPNVDSALKVVERLWGYSADVQYAQKVYTEAVGLNPPQIVMILSAIALIMVFAYLLQRSLKLNLTWHLKLLLVPLCWYVVWQLAPEAGTQYIYFDF</sequence>
<feature type="transmembrane region" description="Helical" evidence="8">
    <location>
        <begin position="468"/>
        <end position="484"/>
    </location>
</feature>
<feature type="transmembrane region" description="Helical" evidence="8">
    <location>
        <begin position="374"/>
        <end position="399"/>
    </location>
</feature>
<evidence type="ECO:0000256" key="5">
    <source>
        <dbReference type="ARBA" id="ARBA00022989"/>
    </source>
</evidence>
<proteinExistence type="inferred from homology"/>
<dbReference type="PANTHER" id="PTHR13285:SF18">
    <property type="entry name" value="PROTEIN-CYSTEINE N-PALMITOYLTRANSFERASE RASP"/>
    <property type="match status" value="1"/>
</dbReference>
<keyword evidence="4 8" id="KW-0812">Transmembrane</keyword>
<keyword evidence="5 8" id="KW-1133">Transmembrane helix</keyword>
<feature type="transmembrane region" description="Helical" evidence="8">
    <location>
        <begin position="344"/>
        <end position="362"/>
    </location>
</feature>
<dbReference type="PIRSF" id="PIRSF016636">
    <property type="entry name" value="AlgI_DltB"/>
    <property type="match status" value="1"/>
</dbReference>
<dbReference type="GO" id="GO:0016746">
    <property type="term" value="F:acyltransferase activity"/>
    <property type="evidence" value="ECO:0007669"/>
    <property type="project" value="UniProtKB-KW"/>
</dbReference>
<dbReference type="AlphaFoldDB" id="A0A1Z4JDE1"/>
<evidence type="ECO:0000313" key="10">
    <source>
        <dbReference type="Proteomes" id="UP000217895"/>
    </source>
</evidence>
<keyword evidence="7" id="KW-0012">Acyltransferase</keyword>
<dbReference type="EMBL" id="AP018203">
    <property type="protein sequence ID" value="BAY54467.1"/>
    <property type="molecule type" value="Genomic_DNA"/>
</dbReference>
<evidence type="ECO:0000313" key="9">
    <source>
        <dbReference type="EMBL" id="BAY54467.1"/>
    </source>
</evidence>
<dbReference type="InterPro" id="IPR004299">
    <property type="entry name" value="MBOAT_fam"/>
</dbReference>
<keyword evidence="10" id="KW-1185">Reference proteome</keyword>
<feature type="transmembrane region" description="Helical" evidence="8">
    <location>
        <begin position="133"/>
        <end position="153"/>
    </location>
</feature>
<dbReference type="InterPro" id="IPR024194">
    <property type="entry name" value="Ac/AlaTfrase_AlgI/DltB"/>
</dbReference>
<evidence type="ECO:0000256" key="1">
    <source>
        <dbReference type="ARBA" id="ARBA00004651"/>
    </source>
</evidence>
<gene>
    <name evidence="9" type="ORF">NIES2135_12840</name>
</gene>
<accession>A0A1Z4JDE1</accession>
<feature type="transmembrane region" description="Helical" evidence="8">
    <location>
        <begin position="90"/>
        <end position="113"/>
    </location>
</feature>
<comment type="subcellular location">
    <subcellularLocation>
        <location evidence="1">Cell membrane</location>
        <topology evidence="1">Multi-pass membrane protein</topology>
    </subcellularLocation>
</comment>
<dbReference type="PIRSF" id="PIRSF500217">
    <property type="entry name" value="AlgI"/>
    <property type="match status" value="1"/>
</dbReference>
<dbReference type="GO" id="GO:0005886">
    <property type="term" value="C:plasma membrane"/>
    <property type="evidence" value="ECO:0007669"/>
    <property type="project" value="UniProtKB-SubCell"/>
</dbReference>
<dbReference type="PANTHER" id="PTHR13285">
    <property type="entry name" value="ACYLTRANSFERASE"/>
    <property type="match status" value="1"/>
</dbReference>
<dbReference type="InterPro" id="IPR051085">
    <property type="entry name" value="MB_O-acyltransferase"/>
</dbReference>
<evidence type="ECO:0000256" key="2">
    <source>
        <dbReference type="ARBA" id="ARBA00010323"/>
    </source>
</evidence>
<keyword evidence="3 7" id="KW-1003">Cell membrane</keyword>
<keyword evidence="6 7" id="KW-0472">Membrane</keyword>
<organism evidence="9 10">
    <name type="scientific">Leptolyngbya boryana NIES-2135</name>
    <dbReference type="NCBI Taxonomy" id="1973484"/>
    <lineage>
        <taxon>Bacteria</taxon>
        <taxon>Bacillati</taxon>
        <taxon>Cyanobacteriota</taxon>
        <taxon>Cyanophyceae</taxon>
        <taxon>Leptolyngbyales</taxon>
        <taxon>Leptolyngbyaceae</taxon>
        <taxon>Leptolyngbya group</taxon>
        <taxon>Leptolyngbya</taxon>
    </lineage>
</organism>
<dbReference type="Proteomes" id="UP000217895">
    <property type="component" value="Chromosome"/>
</dbReference>
<dbReference type="Pfam" id="PF03062">
    <property type="entry name" value="MBOAT"/>
    <property type="match status" value="1"/>
</dbReference>
<dbReference type="GO" id="GO:0042121">
    <property type="term" value="P:alginic acid biosynthetic process"/>
    <property type="evidence" value="ECO:0007669"/>
    <property type="project" value="InterPro"/>
</dbReference>
<keyword evidence="7 9" id="KW-0808">Transferase</keyword>
<evidence type="ECO:0000256" key="8">
    <source>
        <dbReference type="SAM" id="Phobius"/>
    </source>
</evidence>
<evidence type="ECO:0000256" key="6">
    <source>
        <dbReference type="ARBA" id="ARBA00023136"/>
    </source>
</evidence>
<evidence type="ECO:0000256" key="4">
    <source>
        <dbReference type="ARBA" id="ARBA00022692"/>
    </source>
</evidence>
<feature type="transmembrane region" description="Helical" evidence="8">
    <location>
        <begin position="438"/>
        <end position="456"/>
    </location>
</feature>
<evidence type="ECO:0000256" key="3">
    <source>
        <dbReference type="ARBA" id="ARBA00022475"/>
    </source>
</evidence>
<comment type="similarity">
    <text evidence="2 7">Belongs to the membrane-bound acyltransferase family.</text>
</comment>
<name>A0A1Z4JDE1_LEPBY</name>
<feature type="transmembrane region" description="Helical" evidence="8">
    <location>
        <begin position="319"/>
        <end position="338"/>
    </location>
</feature>
<dbReference type="InterPro" id="IPR028362">
    <property type="entry name" value="AlgI"/>
</dbReference>
<feature type="transmembrane region" description="Helical" evidence="8">
    <location>
        <begin position="7"/>
        <end position="26"/>
    </location>
</feature>
<evidence type="ECO:0000256" key="7">
    <source>
        <dbReference type="PIRNR" id="PIRNR016636"/>
    </source>
</evidence>
<protein>
    <submittedName>
        <fullName evidence="9">Alginate o-acetyltransferase</fullName>
    </submittedName>
</protein>
<reference evidence="9 10" key="1">
    <citation type="submission" date="2017-06" db="EMBL/GenBank/DDBJ databases">
        <title>Genome sequencing of cyanobaciteial culture collection at National Institute for Environmental Studies (NIES).</title>
        <authorList>
            <person name="Hirose Y."/>
            <person name="Shimura Y."/>
            <person name="Fujisawa T."/>
            <person name="Nakamura Y."/>
            <person name="Kawachi M."/>
        </authorList>
    </citation>
    <scope>NUCLEOTIDE SEQUENCE [LARGE SCALE GENOMIC DNA]</scope>
    <source>
        <strain evidence="9 10">NIES-2135</strain>
    </source>
</reference>